<dbReference type="AlphaFoldDB" id="A0A0P1AQ89"/>
<organism evidence="1 2">
    <name type="scientific">Plasmopara halstedii</name>
    <name type="common">Downy mildew of sunflower</name>
    <dbReference type="NCBI Taxonomy" id="4781"/>
    <lineage>
        <taxon>Eukaryota</taxon>
        <taxon>Sar</taxon>
        <taxon>Stramenopiles</taxon>
        <taxon>Oomycota</taxon>
        <taxon>Peronosporomycetes</taxon>
        <taxon>Peronosporales</taxon>
        <taxon>Peronosporaceae</taxon>
        <taxon>Plasmopara</taxon>
    </lineage>
</organism>
<dbReference type="EMBL" id="CCYD01000667">
    <property type="protein sequence ID" value="CEG43614.1"/>
    <property type="molecule type" value="Genomic_DNA"/>
</dbReference>
<proteinExistence type="predicted"/>
<evidence type="ECO:0000313" key="2">
    <source>
        <dbReference type="Proteomes" id="UP000054928"/>
    </source>
</evidence>
<evidence type="ECO:0000313" key="1">
    <source>
        <dbReference type="EMBL" id="CEG43614.1"/>
    </source>
</evidence>
<dbReference type="GeneID" id="36408860"/>
<dbReference type="RefSeq" id="XP_024579983.1">
    <property type="nucleotide sequence ID" value="XM_024729624.1"/>
</dbReference>
<reference evidence="2" key="1">
    <citation type="submission" date="2014-09" db="EMBL/GenBank/DDBJ databases">
        <authorList>
            <person name="Sharma Rahul"/>
            <person name="Thines Marco"/>
        </authorList>
    </citation>
    <scope>NUCLEOTIDE SEQUENCE [LARGE SCALE GENOMIC DNA]</scope>
</reference>
<accession>A0A0P1AQ89</accession>
<keyword evidence="2" id="KW-1185">Reference proteome</keyword>
<sequence>MNRIRRYREPEVDEVAPKDDRIDVIMKELEFLRSELAQKNVESSISKYFKEEIFTKDRGTLFKDGFVSKGDYLEIPLTLLNARYKQCKLHTVSFYMSSNIFKIDIIGLIGTISVYRFMKLYIFNTTSIIGIG</sequence>
<dbReference type="Proteomes" id="UP000054928">
    <property type="component" value="Unassembled WGS sequence"/>
</dbReference>
<name>A0A0P1AQ89_PLAHL</name>
<protein>
    <submittedName>
        <fullName evidence="1">Uncharacterized protein</fullName>
    </submittedName>
</protein>